<dbReference type="SUPFAM" id="SSF53850">
    <property type="entry name" value="Periplasmic binding protein-like II"/>
    <property type="match status" value="1"/>
</dbReference>
<dbReference type="InterPro" id="IPR036390">
    <property type="entry name" value="WH_DNA-bd_sf"/>
</dbReference>
<comment type="caution">
    <text evidence="6">The sequence shown here is derived from an EMBL/GenBank/DDBJ whole genome shotgun (WGS) entry which is preliminary data.</text>
</comment>
<sequence>MRHKQLRAFHTVAVESSFTKAAERLCLTQPALTVQVRNLEKEYGVRLFDRQAHSVELTEQGRTVFELTQQLFSLEGQIKDTLNSNSSELTGQLFMGVDNPFIALPLIAEYQHRFPCVDIELVSGNSRQVWQDLLQERVDLALITEPPEDSRVERIAMNDTHLLVAAPATPEWKAHNRISLKDLKNQPLIRREANSNTQKLVESLSDKLAINLSFKFTLGSRELMKEAVAAGLGIGFVMSGEAGADPRLHFMTLEHAEEIRSDYLLYRRSDRHRKVVSAMLSLLHGRL</sequence>
<name>A0A7U8C4A2_NEPCE</name>
<evidence type="ECO:0000313" key="7">
    <source>
        <dbReference type="Proteomes" id="UP000002171"/>
    </source>
</evidence>
<evidence type="ECO:0000256" key="4">
    <source>
        <dbReference type="ARBA" id="ARBA00023163"/>
    </source>
</evidence>
<keyword evidence="7" id="KW-1185">Reference proteome</keyword>
<dbReference type="PRINTS" id="PR00039">
    <property type="entry name" value="HTHLYSR"/>
</dbReference>
<dbReference type="PANTHER" id="PTHR30126:SF94">
    <property type="entry name" value="LYSR FAMILY TRANSCRIPTIONAL REGULATOR"/>
    <property type="match status" value="1"/>
</dbReference>
<dbReference type="CDD" id="cd05466">
    <property type="entry name" value="PBP2_LTTR_substrate"/>
    <property type="match status" value="1"/>
</dbReference>
<dbReference type="Pfam" id="PF03466">
    <property type="entry name" value="LysR_substrate"/>
    <property type="match status" value="1"/>
</dbReference>
<dbReference type="Pfam" id="PF00126">
    <property type="entry name" value="HTH_1"/>
    <property type="match status" value="1"/>
</dbReference>
<reference evidence="6 7" key="1">
    <citation type="submission" date="2006-02" db="EMBL/GenBank/DDBJ databases">
        <authorList>
            <person name="Pinhassi J."/>
            <person name="Pedros-Alio C."/>
            <person name="Ferriera S."/>
            <person name="Johnson J."/>
            <person name="Kravitz S."/>
            <person name="Halpern A."/>
            <person name="Remington K."/>
            <person name="Beeson K."/>
            <person name="Tran B."/>
            <person name="Rogers Y.-H."/>
            <person name="Friedman R."/>
            <person name="Venter J.C."/>
        </authorList>
    </citation>
    <scope>NUCLEOTIDE SEQUENCE [LARGE SCALE GENOMIC DNA]</scope>
    <source>
        <strain evidence="6 7">MED92</strain>
    </source>
</reference>
<dbReference type="PROSITE" id="PS50931">
    <property type="entry name" value="HTH_LYSR"/>
    <property type="match status" value="1"/>
</dbReference>
<keyword evidence="3" id="KW-0238">DNA-binding</keyword>
<dbReference type="GO" id="GO:0003700">
    <property type="term" value="F:DNA-binding transcription factor activity"/>
    <property type="evidence" value="ECO:0007669"/>
    <property type="project" value="InterPro"/>
</dbReference>
<dbReference type="EMBL" id="AAOW01000022">
    <property type="protein sequence ID" value="EAR60174.1"/>
    <property type="molecule type" value="Genomic_DNA"/>
</dbReference>
<dbReference type="Proteomes" id="UP000002171">
    <property type="component" value="Unassembled WGS sequence"/>
</dbReference>
<evidence type="ECO:0000256" key="1">
    <source>
        <dbReference type="ARBA" id="ARBA00009437"/>
    </source>
</evidence>
<dbReference type="Gene3D" id="3.40.190.290">
    <property type="match status" value="1"/>
</dbReference>
<evidence type="ECO:0000259" key="5">
    <source>
        <dbReference type="PROSITE" id="PS50931"/>
    </source>
</evidence>
<dbReference type="FunFam" id="1.10.10.10:FF:000001">
    <property type="entry name" value="LysR family transcriptional regulator"/>
    <property type="match status" value="1"/>
</dbReference>
<dbReference type="PANTHER" id="PTHR30126">
    <property type="entry name" value="HTH-TYPE TRANSCRIPTIONAL REGULATOR"/>
    <property type="match status" value="1"/>
</dbReference>
<evidence type="ECO:0000256" key="2">
    <source>
        <dbReference type="ARBA" id="ARBA00023015"/>
    </source>
</evidence>
<dbReference type="AlphaFoldDB" id="A0A7U8C4A2"/>
<evidence type="ECO:0000313" key="6">
    <source>
        <dbReference type="EMBL" id="EAR60174.1"/>
    </source>
</evidence>
<dbReference type="InterPro" id="IPR036388">
    <property type="entry name" value="WH-like_DNA-bd_sf"/>
</dbReference>
<protein>
    <submittedName>
        <fullName evidence="6">Probable transcriptional regulator</fullName>
    </submittedName>
</protein>
<dbReference type="InterPro" id="IPR005119">
    <property type="entry name" value="LysR_subst-bd"/>
</dbReference>
<gene>
    <name evidence="6" type="ORF">MED92_11744</name>
</gene>
<dbReference type="RefSeq" id="WP_007020015.1">
    <property type="nucleotide sequence ID" value="NZ_CH724125.1"/>
</dbReference>
<keyword evidence="2" id="KW-0805">Transcription regulation</keyword>
<dbReference type="OrthoDB" id="6085176at2"/>
<dbReference type="InterPro" id="IPR000847">
    <property type="entry name" value="LysR_HTH_N"/>
</dbReference>
<feature type="domain" description="HTH lysR-type" evidence="5">
    <location>
        <begin position="1"/>
        <end position="58"/>
    </location>
</feature>
<comment type="similarity">
    <text evidence="1">Belongs to the LysR transcriptional regulatory family.</text>
</comment>
<dbReference type="GO" id="GO:0000976">
    <property type="term" value="F:transcription cis-regulatory region binding"/>
    <property type="evidence" value="ECO:0007669"/>
    <property type="project" value="TreeGrafter"/>
</dbReference>
<dbReference type="SUPFAM" id="SSF46785">
    <property type="entry name" value="Winged helix' DNA-binding domain"/>
    <property type="match status" value="1"/>
</dbReference>
<accession>A0A7U8C4A2</accession>
<dbReference type="Gene3D" id="1.10.10.10">
    <property type="entry name" value="Winged helix-like DNA-binding domain superfamily/Winged helix DNA-binding domain"/>
    <property type="match status" value="1"/>
</dbReference>
<keyword evidence="4" id="KW-0804">Transcription</keyword>
<organism evidence="6 7">
    <name type="scientific">Neptuniibacter caesariensis</name>
    <dbReference type="NCBI Taxonomy" id="207954"/>
    <lineage>
        <taxon>Bacteria</taxon>
        <taxon>Pseudomonadati</taxon>
        <taxon>Pseudomonadota</taxon>
        <taxon>Gammaproteobacteria</taxon>
        <taxon>Oceanospirillales</taxon>
        <taxon>Oceanospirillaceae</taxon>
        <taxon>Neptuniibacter</taxon>
    </lineage>
</organism>
<proteinExistence type="inferred from homology"/>
<evidence type="ECO:0000256" key="3">
    <source>
        <dbReference type="ARBA" id="ARBA00023125"/>
    </source>
</evidence>